<accession>A0A9N9SPJ5</accession>
<dbReference type="Pfam" id="PF05686">
    <property type="entry name" value="Glyco_transf_90"/>
    <property type="match status" value="1"/>
</dbReference>
<name>A0A9N9SPJ5_PHACE</name>
<dbReference type="InterPro" id="IPR006598">
    <property type="entry name" value="CAP10"/>
</dbReference>
<comment type="subcellular location">
    <subcellularLocation>
        <location evidence="1">Endoplasmic reticulum lumen</location>
    </subcellularLocation>
</comment>
<evidence type="ECO:0000259" key="8">
    <source>
        <dbReference type="SMART" id="SM00672"/>
    </source>
</evidence>
<dbReference type="GO" id="GO:0005788">
    <property type="term" value="C:endoplasmic reticulum lumen"/>
    <property type="evidence" value="ECO:0007669"/>
    <property type="project" value="UniProtKB-SubCell"/>
</dbReference>
<dbReference type="OrthoDB" id="202415at2759"/>
<sequence>MVNISYFLLICFCGISTFELCSANQSCLNGRNENCVEGKSHEINKYSKEANSKYKDYLYSVKRARDNYIPCEKTDCTCYEGTITSDLFTFKDGITQELIDSVKTKGTKYQVISNRLYRDKNCMFPARCAGIEHFLLELLPKLPDLELIINTRDWPQIHKNYGAFGPVFSFSKTPEYQDIMYPAWAFWEGGPAISLYPRGIGRWDSHRNKLGKLGNSTSWSAKVPKAFFRGSRTSSERDPLILLSRENPDIADAQYTKNQAWKSDADTLHAPPAEEVPFEEHCKYKYLFNFRGVAASFRFKHILLCKSLVFHVGNEWQEFFYSALKPWIHYIPVDANASKESIRELVEFAMNHDDMAREIAENGYKAIWNSLKLSHVSCYWERLLSRYAELLSFRPELDNNLIEIKQK</sequence>
<dbReference type="InterPro" id="IPR051091">
    <property type="entry name" value="O-Glucosyltr/Glycosyltrsf_90"/>
</dbReference>
<evidence type="ECO:0000256" key="5">
    <source>
        <dbReference type="ARBA" id="ARBA00022679"/>
    </source>
</evidence>
<evidence type="ECO:0000256" key="2">
    <source>
        <dbReference type="ARBA" id="ARBA00004922"/>
    </source>
</evidence>
<organism evidence="9 10">
    <name type="scientific">Phaedon cochleariae</name>
    <name type="common">Mustard beetle</name>
    <dbReference type="NCBI Taxonomy" id="80249"/>
    <lineage>
        <taxon>Eukaryota</taxon>
        <taxon>Metazoa</taxon>
        <taxon>Ecdysozoa</taxon>
        <taxon>Arthropoda</taxon>
        <taxon>Hexapoda</taxon>
        <taxon>Insecta</taxon>
        <taxon>Pterygota</taxon>
        <taxon>Neoptera</taxon>
        <taxon>Endopterygota</taxon>
        <taxon>Coleoptera</taxon>
        <taxon>Polyphaga</taxon>
        <taxon>Cucujiformia</taxon>
        <taxon>Chrysomeloidea</taxon>
        <taxon>Chrysomelidae</taxon>
        <taxon>Chrysomelinae</taxon>
        <taxon>Chrysomelini</taxon>
        <taxon>Phaedon</taxon>
    </lineage>
</organism>
<dbReference type="GO" id="GO:0045747">
    <property type="term" value="P:positive regulation of Notch signaling pathway"/>
    <property type="evidence" value="ECO:0007669"/>
    <property type="project" value="TreeGrafter"/>
</dbReference>
<dbReference type="GO" id="GO:0006493">
    <property type="term" value="P:protein O-linked glycosylation"/>
    <property type="evidence" value="ECO:0007669"/>
    <property type="project" value="TreeGrafter"/>
</dbReference>
<keyword evidence="4" id="KW-0328">Glycosyltransferase</keyword>
<evidence type="ECO:0000256" key="7">
    <source>
        <dbReference type="SAM" id="SignalP"/>
    </source>
</evidence>
<reference evidence="9" key="1">
    <citation type="submission" date="2022-01" db="EMBL/GenBank/DDBJ databases">
        <authorList>
            <person name="King R."/>
        </authorList>
    </citation>
    <scope>NUCLEOTIDE SEQUENCE</scope>
</reference>
<comment type="pathway">
    <text evidence="2">Protein modification; protein glycosylation.</text>
</comment>
<comment type="function">
    <text evidence="6">Protein O-glucosyltransferase. Catalyzes the reaction that attaches glucose through an O-glycosidic linkage to a conserved serine residue found in the consensus sequence C-X-S-X-[PA]-C in epidermal growth factor-like repeats. Regulates Notch signaling by glucosylating Notch in the ER, glucosylation is required for the correct folding and cleavage of Notch.</text>
</comment>
<evidence type="ECO:0000256" key="4">
    <source>
        <dbReference type="ARBA" id="ARBA00022676"/>
    </source>
</evidence>
<dbReference type="GO" id="GO:0035251">
    <property type="term" value="F:UDP-glucosyltransferase activity"/>
    <property type="evidence" value="ECO:0007669"/>
    <property type="project" value="TreeGrafter"/>
</dbReference>
<dbReference type="PANTHER" id="PTHR12203">
    <property type="entry name" value="KDEL LYS-ASP-GLU-LEU CONTAINING - RELATED"/>
    <property type="match status" value="1"/>
</dbReference>
<gene>
    <name evidence="9" type="ORF">PHAECO_LOCUS13044</name>
</gene>
<feature type="domain" description="Glycosyl transferase CAP10" evidence="8">
    <location>
        <begin position="141"/>
        <end position="394"/>
    </location>
</feature>
<dbReference type="AlphaFoldDB" id="A0A9N9SPJ5"/>
<evidence type="ECO:0000313" key="9">
    <source>
        <dbReference type="EMBL" id="CAG9825570.1"/>
    </source>
</evidence>
<evidence type="ECO:0000313" key="10">
    <source>
        <dbReference type="Proteomes" id="UP001153737"/>
    </source>
</evidence>
<proteinExistence type="inferred from homology"/>
<keyword evidence="7" id="KW-0732">Signal</keyword>
<evidence type="ECO:0000256" key="6">
    <source>
        <dbReference type="ARBA" id="ARBA00045690"/>
    </source>
</evidence>
<dbReference type="PANTHER" id="PTHR12203:SF35">
    <property type="entry name" value="PROTEIN O-GLUCOSYLTRANSFERASE 1"/>
    <property type="match status" value="1"/>
</dbReference>
<protein>
    <recommendedName>
        <fullName evidence="8">Glycosyl transferase CAP10 domain-containing protein</fullName>
    </recommendedName>
</protein>
<keyword evidence="10" id="KW-1185">Reference proteome</keyword>
<feature type="signal peptide" evidence="7">
    <location>
        <begin position="1"/>
        <end position="23"/>
    </location>
</feature>
<evidence type="ECO:0000256" key="1">
    <source>
        <dbReference type="ARBA" id="ARBA00004319"/>
    </source>
</evidence>
<keyword evidence="5" id="KW-0808">Transferase</keyword>
<reference evidence="9" key="2">
    <citation type="submission" date="2022-10" db="EMBL/GenBank/DDBJ databases">
        <authorList>
            <consortium name="ENA_rothamsted_submissions"/>
            <consortium name="culmorum"/>
            <person name="King R."/>
        </authorList>
    </citation>
    <scope>NUCLEOTIDE SEQUENCE</scope>
</reference>
<evidence type="ECO:0000256" key="3">
    <source>
        <dbReference type="ARBA" id="ARBA00010118"/>
    </source>
</evidence>
<feature type="chain" id="PRO_5040303592" description="Glycosyl transferase CAP10 domain-containing protein" evidence="7">
    <location>
        <begin position="24"/>
        <end position="407"/>
    </location>
</feature>
<comment type="similarity">
    <text evidence="3">Belongs to the glycosyltransferase 90 family.</text>
</comment>
<dbReference type="EMBL" id="OU896715">
    <property type="protein sequence ID" value="CAG9825570.1"/>
    <property type="molecule type" value="Genomic_DNA"/>
</dbReference>
<dbReference type="GO" id="GO:0035252">
    <property type="term" value="F:UDP-xylosyltransferase activity"/>
    <property type="evidence" value="ECO:0007669"/>
    <property type="project" value="TreeGrafter"/>
</dbReference>
<dbReference type="Proteomes" id="UP001153737">
    <property type="component" value="Chromosome 9"/>
</dbReference>
<dbReference type="SMART" id="SM00672">
    <property type="entry name" value="CAP10"/>
    <property type="match status" value="1"/>
</dbReference>